<dbReference type="OrthoDB" id="10011262at2759"/>
<dbReference type="Gene3D" id="1.20.1070.10">
    <property type="entry name" value="Rhodopsin 7-helix transmembrane proteins"/>
    <property type="match status" value="1"/>
</dbReference>
<feature type="transmembrane region" description="Helical" evidence="5">
    <location>
        <begin position="386"/>
        <end position="405"/>
    </location>
</feature>
<keyword evidence="3 5" id="KW-1133">Transmembrane helix</keyword>
<dbReference type="GO" id="GO:0004930">
    <property type="term" value="F:G protein-coupled receptor activity"/>
    <property type="evidence" value="ECO:0007669"/>
    <property type="project" value="InterPro"/>
</dbReference>
<evidence type="ECO:0000256" key="4">
    <source>
        <dbReference type="ARBA" id="ARBA00023136"/>
    </source>
</evidence>
<dbReference type="PANTHER" id="PTHR46641">
    <property type="entry name" value="FMRFAMIDE RECEPTOR-RELATED"/>
    <property type="match status" value="1"/>
</dbReference>
<feature type="domain" description="G-protein coupled receptors family 1 profile" evidence="6">
    <location>
        <begin position="67"/>
        <end position="402"/>
    </location>
</feature>
<proteinExistence type="predicted"/>
<evidence type="ECO:0000256" key="2">
    <source>
        <dbReference type="ARBA" id="ARBA00022692"/>
    </source>
</evidence>
<gene>
    <name evidence="7" type="primary">Acey_s0144.g2467</name>
    <name evidence="7" type="ORF">Y032_0144g2467</name>
</gene>
<comment type="caution">
    <text evidence="7">The sequence shown here is derived from an EMBL/GenBank/DDBJ whole genome shotgun (WGS) entry which is preliminary data.</text>
</comment>
<dbReference type="STRING" id="53326.A0A016T354"/>
<dbReference type="GO" id="GO:0016020">
    <property type="term" value="C:membrane"/>
    <property type="evidence" value="ECO:0007669"/>
    <property type="project" value="UniProtKB-SubCell"/>
</dbReference>
<feature type="transmembrane region" description="Helical" evidence="5">
    <location>
        <begin position="230"/>
        <end position="255"/>
    </location>
</feature>
<keyword evidence="4 5" id="KW-0472">Membrane</keyword>
<feature type="transmembrane region" description="Helical" evidence="5">
    <location>
        <begin position="319"/>
        <end position="343"/>
    </location>
</feature>
<evidence type="ECO:0000256" key="5">
    <source>
        <dbReference type="SAM" id="Phobius"/>
    </source>
</evidence>
<dbReference type="Pfam" id="PF00001">
    <property type="entry name" value="7tm_1"/>
    <property type="match status" value="1"/>
</dbReference>
<reference evidence="8" key="1">
    <citation type="journal article" date="2015" name="Nat. Genet.">
        <title>The genome and transcriptome of the zoonotic hookworm Ancylostoma ceylanicum identify infection-specific gene families.</title>
        <authorList>
            <person name="Schwarz E.M."/>
            <person name="Hu Y."/>
            <person name="Antoshechkin I."/>
            <person name="Miller M.M."/>
            <person name="Sternberg P.W."/>
            <person name="Aroian R.V."/>
        </authorList>
    </citation>
    <scope>NUCLEOTIDE SEQUENCE</scope>
    <source>
        <strain evidence="8">HY135</strain>
    </source>
</reference>
<dbReference type="Proteomes" id="UP000024635">
    <property type="component" value="Unassembled WGS sequence"/>
</dbReference>
<sequence length="509" mass="57216">MLFEAAGGSPPSTLTVITPMWDITERSWIGMTTTAEIPPCEPHIFNDIQTNARLFGGMPIAIFGILTNTINIVVFLDQEMRCSLVNHFLLVLSISDLLLLLCNFFMLIFPVIASMSNSVALHDSFPLILWYAYPIGLSTQTCGVYLTVLVSVHRYLGVCQPFRAKRWVSGTPVKCAIIGSIVFSILINIHTWLELSIAECLSAEFNISVRSITLTALKSEETYNIITKCILYTLVMFVIPFVTLIIVNWRIIVALKQSTRMRNRLSSQKSTQSTSMINNFRLLKNAKYSELFGKFGRLGFNPLRSPGLSKGGSVRDRSVTLMLLAIVAIFLCCNCLAFCNNIYEIVRDTRAHIENDSNSTQSMLTKDADASLLDRSQDIFDFSVELSNILISLNSSSSIFVYLVFSSKYRSIIKHCLGLEKRKKINGVAITTAMVAQRALELSFLPDEAEARRVKREGEERQYRKQRPPKLVRGVTIQDDGDGERTVDEVDNESCRMFISCSRHSTSRE</sequence>
<keyword evidence="2 5" id="KW-0812">Transmembrane</keyword>
<accession>A0A016T354</accession>
<evidence type="ECO:0000259" key="6">
    <source>
        <dbReference type="PROSITE" id="PS50262"/>
    </source>
</evidence>
<dbReference type="EMBL" id="JARK01001480">
    <property type="protein sequence ID" value="EYB97031.1"/>
    <property type="molecule type" value="Genomic_DNA"/>
</dbReference>
<feature type="transmembrane region" description="Helical" evidence="5">
    <location>
        <begin position="54"/>
        <end position="76"/>
    </location>
</feature>
<dbReference type="InterPro" id="IPR000276">
    <property type="entry name" value="GPCR_Rhodpsn"/>
</dbReference>
<evidence type="ECO:0000256" key="3">
    <source>
        <dbReference type="ARBA" id="ARBA00022989"/>
    </source>
</evidence>
<feature type="transmembrane region" description="Helical" evidence="5">
    <location>
        <begin position="173"/>
        <end position="193"/>
    </location>
</feature>
<comment type="subcellular location">
    <subcellularLocation>
        <location evidence="1">Membrane</location>
    </subcellularLocation>
</comment>
<dbReference type="PROSITE" id="PS50262">
    <property type="entry name" value="G_PROTEIN_RECEP_F1_2"/>
    <property type="match status" value="1"/>
</dbReference>
<dbReference type="AlphaFoldDB" id="A0A016T354"/>
<feature type="transmembrane region" description="Helical" evidence="5">
    <location>
        <begin position="128"/>
        <end position="152"/>
    </location>
</feature>
<dbReference type="PRINTS" id="PR00237">
    <property type="entry name" value="GPCRRHODOPSN"/>
</dbReference>
<dbReference type="SUPFAM" id="SSF81321">
    <property type="entry name" value="Family A G protein-coupled receptor-like"/>
    <property type="match status" value="1"/>
</dbReference>
<organism evidence="7 8">
    <name type="scientific">Ancylostoma ceylanicum</name>
    <dbReference type="NCBI Taxonomy" id="53326"/>
    <lineage>
        <taxon>Eukaryota</taxon>
        <taxon>Metazoa</taxon>
        <taxon>Ecdysozoa</taxon>
        <taxon>Nematoda</taxon>
        <taxon>Chromadorea</taxon>
        <taxon>Rhabditida</taxon>
        <taxon>Rhabditina</taxon>
        <taxon>Rhabditomorpha</taxon>
        <taxon>Strongyloidea</taxon>
        <taxon>Ancylostomatidae</taxon>
        <taxon>Ancylostomatinae</taxon>
        <taxon>Ancylostoma</taxon>
    </lineage>
</organism>
<dbReference type="PANTHER" id="PTHR46641:SF7">
    <property type="entry name" value="G-PROTEIN COUPLED RECEPTORS FAMILY 1 PROFILE DOMAIN-CONTAINING PROTEIN"/>
    <property type="match status" value="1"/>
</dbReference>
<feature type="transmembrane region" description="Helical" evidence="5">
    <location>
        <begin position="88"/>
        <end position="113"/>
    </location>
</feature>
<keyword evidence="8" id="KW-1185">Reference proteome</keyword>
<protein>
    <recommendedName>
        <fullName evidence="6">G-protein coupled receptors family 1 profile domain-containing protein</fullName>
    </recommendedName>
</protein>
<evidence type="ECO:0000313" key="8">
    <source>
        <dbReference type="Proteomes" id="UP000024635"/>
    </source>
</evidence>
<dbReference type="InterPro" id="IPR017452">
    <property type="entry name" value="GPCR_Rhodpsn_7TM"/>
</dbReference>
<evidence type="ECO:0000313" key="7">
    <source>
        <dbReference type="EMBL" id="EYB97031.1"/>
    </source>
</evidence>
<dbReference type="InterPro" id="IPR052954">
    <property type="entry name" value="GPCR-Ligand_Int"/>
</dbReference>
<dbReference type="CDD" id="cd14978">
    <property type="entry name" value="7tmA_FMRFamide_R-like"/>
    <property type="match status" value="1"/>
</dbReference>
<evidence type="ECO:0000256" key="1">
    <source>
        <dbReference type="ARBA" id="ARBA00004370"/>
    </source>
</evidence>
<name>A0A016T354_9BILA</name>